<organism evidence="6 7">
    <name type="scientific">Cohaesibacter celericrescens</name>
    <dbReference type="NCBI Taxonomy" id="2067669"/>
    <lineage>
        <taxon>Bacteria</taxon>
        <taxon>Pseudomonadati</taxon>
        <taxon>Pseudomonadota</taxon>
        <taxon>Alphaproteobacteria</taxon>
        <taxon>Hyphomicrobiales</taxon>
        <taxon>Cohaesibacteraceae</taxon>
    </lineage>
</organism>
<dbReference type="PANTHER" id="PTHR43498:SF1">
    <property type="entry name" value="COB--COM HETERODISULFIDE REDUCTASE IRON-SULFUR SUBUNIT A"/>
    <property type="match status" value="1"/>
</dbReference>
<dbReference type="Pfam" id="PF12831">
    <property type="entry name" value="FAD_oxidored"/>
    <property type="match status" value="1"/>
</dbReference>
<evidence type="ECO:0000256" key="2">
    <source>
        <dbReference type="ARBA" id="ARBA00022723"/>
    </source>
</evidence>
<keyword evidence="2" id="KW-0479">Metal-binding</keyword>
<evidence type="ECO:0000256" key="5">
    <source>
        <dbReference type="ARBA" id="ARBA00023014"/>
    </source>
</evidence>
<dbReference type="GO" id="GO:0016491">
    <property type="term" value="F:oxidoreductase activity"/>
    <property type="evidence" value="ECO:0007669"/>
    <property type="project" value="UniProtKB-KW"/>
</dbReference>
<comment type="caution">
    <text evidence="6">The sequence shown here is derived from an EMBL/GenBank/DDBJ whole genome shotgun (WGS) entry which is preliminary data.</text>
</comment>
<keyword evidence="4" id="KW-0408">Iron</keyword>
<dbReference type="GO" id="GO:0051539">
    <property type="term" value="F:4 iron, 4 sulfur cluster binding"/>
    <property type="evidence" value="ECO:0007669"/>
    <property type="project" value="UniProtKB-KW"/>
</dbReference>
<name>A0A2N5XLL4_9HYPH</name>
<reference evidence="6 7" key="1">
    <citation type="submission" date="2018-01" db="EMBL/GenBank/DDBJ databases">
        <title>The draft genome sequence of Cohaesibacter sp. H1304.</title>
        <authorList>
            <person name="Wang N.-N."/>
            <person name="Du Z.-J."/>
        </authorList>
    </citation>
    <scope>NUCLEOTIDE SEQUENCE [LARGE SCALE GENOMIC DNA]</scope>
    <source>
        <strain evidence="6 7">H1304</strain>
    </source>
</reference>
<evidence type="ECO:0000256" key="3">
    <source>
        <dbReference type="ARBA" id="ARBA00023002"/>
    </source>
</evidence>
<gene>
    <name evidence="6" type="ORF">C0081_20355</name>
</gene>
<dbReference type="AlphaFoldDB" id="A0A2N5XLL4"/>
<evidence type="ECO:0000313" key="7">
    <source>
        <dbReference type="Proteomes" id="UP000234881"/>
    </source>
</evidence>
<dbReference type="Proteomes" id="UP000234881">
    <property type="component" value="Unassembled WGS sequence"/>
</dbReference>
<dbReference type="RefSeq" id="WP_101535574.1">
    <property type="nucleotide sequence ID" value="NZ_JBFHIU010000032.1"/>
</dbReference>
<evidence type="ECO:0000313" key="6">
    <source>
        <dbReference type="EMBL" id="PLW75421.1"/>
    </source>
</evidence>
<dbReference type="GO" id="GO:0046872">
    <property type="term" value="F:metal ion binding"/>
    <property type="evidence" value="ECO:0007669"/>
    <property type="project" value="UniProtKB-KW"/>
</dbReference>
<protein>
    <submittedName>
        <fullName evidence="6">FAD-binding dehydrogenase</fullName>
    </submittedName>
</protein>
<evidence type="ECO:0000256" key="1">
    <source>
        <dbReference type="ARBA" id="ARBA00022485"/>
    </source>
</evidence>
<dbReference type="OrthoDB" id="9777740at2"/>
<sequence length="755" mass="83084">MIIEDASAPRELNIEQIQSDLVVVGGGLSGTCAAIAAARQGLKVVMVQDRPVLGGNASSEVRLWILGATSHGGNNNRWAREGGIINELLLENQFRNPGGNPVVFDSILLDWVSRESNLTVLVNTSVFHAETKQNQIQKVFGFNSQNSTMYHLSGKLFADSTGDGILTHLSGAAYRMGAEDADEFGEPMAPGDDYGQLLGHSLYFYSKNVGHPVDYVAPDFALKDIPTLIPRYKSFKASEQGCSLWWIEWGGRLDTIHQSEEIKLELQKIVYGVWNYIKNSGDFPEAANLALEWVGTIPGKRESRRAEGDYMLRQRDIVEQVIHKDAVSHGGWSIDLHPADGVYGANGGCNQYHAKGVYGIPYRCMYSRNIENLFINGRLLSASHVAFGSTRVMATSSAVGEAIGTAASLCVENKLQPRGLLQDELLDQLKCRLSSGGHFVPHYNALDRENLATNAKVSVSSEMALSILPHDAGWKCLTESFAQILPGQPDGSNLITVPIIAATKTTLTVQLRMAQKPENQTPEMIIEQQTFALEAGEQTIDLSIGSEGKNQNIFVCFMKNDDVSVGLTSTILSGLLTVKQGGLAKVSTTARQEAPIELGVDSFDFWVPERRPNGQNIAFSSVRPIHLFAKENLLDGALRPTSGPNAWVAEMQDNQPQVSLEWQEPVQARELCLYADCDYDHPLESVQYHHNDRIMPHLVHACDVHCNGEMLTTIQDNHHGVIRIPLPKDQLTRRLDIRLANHQGHPVSLFGIRVQ</sequence>
<dbReference type="SUPFAM" id="SSF51905">
    <property type="entry name" value="FAD/NAD(P)-binding domain"/>
    <property type="match status" value="1"/>
</dbReference>
<proteinExistence type="predicted"/>
<keyword evidence="7" id="KW-1185">Reference proteome</keyword>
<evidence type="ECO:0000256" key="4">
    <source>
        <dbReference type="ARBA" id="ARBA00023004"/>
    </source>
</evidence>
<keyword evidence="3" id="KW-0560">Oxidoreductase</keyword>
<keyword evidence="1" id="KW-0004">4Fe-4S</keyword>
<dbReference type="InterPro" id="IPR036188">
    <property type="entry name" value="FAD/NAD-bd_sf"/>
</dbReference>
<keyword evidence="5" id="KW-0411">Iron-sulfur</keyword>
<dbReference type="InterPro" id="IPR039650">
    <property type="entry name" value="HdrA-like"/>
</dbReference>
<dbReference type="Gene3D" id="3.50.50.60">
    <property type="entry name" value="FAD/NAD(P)-binding domain"/>
    <property type="match status" value="1"/>
</dbReference>
<accession>A0A2N5XLL4</accession>
<dbReference type="EMBL" id="PKUQ01000052">
    <property type="protein sequence ID" value="PLW75421.1"/>
    <property type="molecule type" value="Genomic_DNA"/>
</dbReference>
<dbReference type="PANTHER" id="PTHR43498">
    <property type="entry name" value="FERREDOXIN:COB-COM HETERODISULFIDE REDUCTASE SUBUNIT A"/>
    <property type="match status" value="1"/>
</dbReference>